<dbReference type="AlphaFoldDB" id="A0A2G8JZ87"/>
<keyword evidence="12" id="KW-0009">Actin-binding</keyword>
<evidence type="ECO:0000256" key="11">
    <source>
        <dbReference type="PROSITE-ProRule" id="PRU00191"/>
    </source>
</evidence>
<evidence type="ECO:0000256" key="2">
    <source>
        <dbReference type="ARBA" id="ARBA00004316"/>
    </source>
</evidence>
<dbReference type="Gene3D" id="1.20.58.530">
    <property type="match status" value="1"/>
</dbReference>
<keyword evidence="3" id="KW-0963">Cytoplasm</keyword>
<evidence type="ECO:0000259" key="15">
    <source>
        <dbReference type="PROSITE" id="PS51456"/>
    </source>
</evidence>
<evidence type="ECO:0000256" key="5">
    <source>
        <dbReference type="ARBA" id="ARBA00022741"/>
    </source>
</evidence>
<dbReference type="GO" id="GO:0016459">
    <property type="term" value="C:myosin complex"/>
    <property type="evidence" value="ECO:0007669"/>
    <property type="project" value="UniProtKB-KW"/>
</dbReference>
<dbReference type="InterPro" id="IPR036961">
    <property type="entry name" value="Kinesin_motor_dom_sf"/>
</dbReference>
<dbReference type="OrthoDB" id="6108017at2759"/>
<dbReference type="PANTHER" id="PTHR46256">
    <property type="entry name" value="AGAP011099-PA"/>
    <property type="match status" value="1"/>
</dbReference>
<dbReference type="CDD" id="cd00124">
    <property type="entry name" value="MYSc"/>
    <property type="match status" value="1"/>
</dbReference>
<dbReference type="GO" id="GO:0003779">
    <property type="term" value="F:actin binding"/>
    <property type="evidence" value="ECO:0007669"/>
    <property type="project" value="UniProtKB-KW"/>
</dbReference>
<dbReference type="GO" id="GO:0000146">
    <property type="term" value="F:microfilament motor activity"/>
    <property type="evidence" value="ECO:0007669"/>
    <property type="project" value="TreeGrafter"/>
</dbReference>
<dbReference type="Gene3D" id="3.40.850.10">
    <property type="entry name" value="Kinesin motor domain"/>
    <property type="match status" value="2"/>
</dbReference>
<evidence type="ECO:0000256" key="4">
    <source>
        <dbReference type="ARBA" id="ARBA00022737"/>
    </source>
</evidence>
<comment type="subcellular location">
    <subcellularLocation>
        <location evidence="2">Cell projection</location>
    </subcellularLocation>
    <subcellularLocation>
        <location evidence="1">Cytoplasm</location>
        <location evidence="1">Cytoskeleton</location>
    </subcellularLocation>
</comment>
<dbReference type="InterPro" id="IPR052409">
    <property type="entry name" value="Myosin-III_kinase_activity"/>
</dbReference>
<evidence type="ECO:0000256" key="6">
    <source>
        <dbReference type="ARBA" id="ARBA00022840"/>
    </source>
</evidence>
<dbReference type="EMBL" id="MRZV01001055">
    <property type="protein sequence ID" value="PIK41081.1"/>
    <property type="molecule type" value="Genomic_DNA"/>
</dbReference>
<evidence type="ECO:0000256" key="13">
    <source>
        <dbReference type="SAM" id="MobiDB-lite"/>
    </source>
</evidence>
<keyword evidence="11" id="KW-0727">SH2 domain</keyword>
<keyword evidence="8 12" id="KW-0505">Motor protein</keyword>
<dbReference type="Gene3D" id="1.20.120.720">
    <property type="entry name" value="Myosin VI head, motor domain, U50 subdomain"/>
    <property type="match status" value="1"/>
</dbReference>
<dbReference type="InterPro" id="IPR027417">
    <property type="entry name" value="P-loop_NTPase"/>
</dbReference>
<evidence type="ECO:0000256" key="3">
    <source>
        <dbReference type="ARBA" id="ARBA00022490"/>
    </source>
</evidence>
<dbReference type="Gene3D" id="1.20.5.4820">
    <property type="match status" value="1"/>
</dbReference>
<evidence type="ECO:0000313" key="16">
    <source>
        <dbReference type="EMBL" id="PIK41081.1"/>
    </source>
</evidence>
<evidence type="ECO:0000256" key="10">
    <source>
        <dbReference type="ARBA" id="ARBA00023273"/>
    </source>
</evidence>
<name>A0A2G8JZ87_STIJA</name>
<evidence type="ECO:0000259" key="14">
    <source>
        <dbReference type="PROSITE" id="PS50001"/>
    </source>
</evidence>
<protein>
    <submittedName>
        <fullName evidence="16">Putative myosin-IIIb</fullName>
    </submittedName>
</protein>
<comment type="similarity">
    <text evidence="12">Belongs to the TRAFAC class myosin-kinesin ATPase superfamily. Myosin family.</text>
</comment>
<dbReference type="SMART" id="SM00242">
    <property type="entry name" value="MYSc"/>
    <property type="match status" value="1"/>
</dbReference>
<keyword evidence="4" id="KW-0677">Repeat</keyword>
<evidence type="ECO:0000256" key="1">
    <source>
        <dbReference type="ARBA" id="ARBA00004245"/>
    </source>
</evidence>
<keyword evidence="5 12" id="KW-0547">Nucleotide-binding</keyword>
<dbReference type="InterPro" id="IPR001609">
    <property type="entry name" value="Myosin_head_motor_dom-like"/>
</dbReference>
<keyword evidence="6 12" id="KW-0067">ATP-binding</keyword>
<keyword evidence="9" id="KW-0206">Cytoskeleton</keyword>
<dbReference type="SMART" id="SM00252">
    <property type="entry name" value="SH2"/>
    <property type="match status" value="1"/>
</dbReference>
<feature type="compositionally biased region" description="Pro residues" evidence="13">
    <location>
        <begin position="690"/>
        <end position="700"/>
    </location>
</feature>
<feature type="binding site" evidence="12">
    <location>
        <begin position="105"/>
        <end position="112"/>
    </location>
    <ligand>
        <name>ATP</name>
        <dbReference type="ChEBI" id="CHEBI:30616"/>
    </ligand>
</feature>
<dbReference type="Proteomes" id="UP000230750">
    <property type="component" value="Unassembled WGS sequence"/>
</dbReference>
<feature type="domain" description="Myosin motor" evidence="15">
    <location>
        <begin position="7"/>
        <end position="602"/>
    </location>
</feature>
<keyword evidence="10" id="KW-0966">Cell projection</keyword>
<evidence type="ECO:0000256" key="7">
    <source>
        <dbReference type="ARBA" id="ARBA00023123"/>
    </source>
</evidence>
<feature type="region of interest" description="Actin-binding" evidence="12">
    <location>
        <begin position="474"/>
        <end position="496"/>
    </location>
</feature>
<gene>
    <name evidence="16" type="ORF">BSL78_22068</name>
</gene>
<feature type="region of interest" description="Disordered" evidence="13">
    <location>
        <begin position="683"/>
        <end position="741"/>
    </location>
</feature>
<dbReference type="PANTHER" id="PTHR46256:SF5">
    <property type="entry name" value="MYOSIN-IIIB-LIKE"/>
    <property type="match status" value="1"/>
</dbReference>
<feature type="domain" description="SH2" evidence="14">
    <location>
        <begin position="788"/>
        <end position="872"/>
    </location>
</feature>
<evidence type="ECO:0000256" key="8">
    <source>
        <dbReference type="ARBA" id="ARBA00023175"/>
    </source>
</evidence>
<dbReference type="PROSITE" id="PS50096">
    <property type="entry name" value="IQ"/>
    <property type="match status" value="1"/>
</dbReference>
<dbReference type="SUPFAM" id="SSF52540">
    <property type="entry name" value="P-loop containing nucleoside triphosphate hydrolases"/>
    <property type="match status" value="1"/>
</dbReference>
<dbReference type="Gene3D" id="1.10.10.820">
    <property type="match status" value="1"/>
</dbReference>
<accession>A0A2G8JZ87</accession>
<keyword evidence="7 12" id="KW-0518">Myosin</keyword>
<dbReference type="Pfam" id="PF00063">
    <property type="entry name" value="Myosin_head"/>
    <property type="match status" value="2"/>
</dbReference>
<dbReference type="SUPFAM" id="SSF55550">
    <property type="entry name" value="SH2 domain"/>
    <property type="match status" value="1"/>
</dbReference>
<dbReference type="GO" id="GO:0004674">
    <property type="term" value="F:protein serine/threonine kinase activity"/>
    <property type="evidence" value="ECO:0007669"/>
    <property type="project" value="TreeGrafter"/>
</dbReference>
<dbReference type="GO" id="GO:0030832">
    <property type="term" value="P:regulation of actin filament length"/>
    <property type="evidence" value="ECO:0007669"/>
    <property type="project" value="TreeGrafter"/>
</dbReference>
<dbReference type="PROSITE" id="PS51456">
    <property type="entry name" value="MYOSIN_MOTOR"/>
    <property type="match status" value="1"/>
</dbReference>
<dbReference type="PRINTS" id="PR00193">
    <property type="entry name" value="MYOSINHEAVY"/>
</dbReference>
<dbReference type="PROSITE" id="PS50001">
    <property type="entry name" value="SH2"/>
    <property type="match status" value="1"/>
</dbReference>
<organism evidence="16 17">
    <name type="scientific">Stichopus japonicus</name>
    <name type="common">Sea cucumber</name>
    <dbReference type="NCBI Taxonomy" id="307972"/>
    <lineage>
        <taxon>Eukaryota</taxon>
        <taxon>Metazoa</taxon>
        <taxon>Echinodermata</taxon>
        <taxon>Eleutherozoa</taxon>
        <taxon>Echinozoa</taxon>
        <taxon>Holothuroidea</taxon>
        <taxon>Aspidochirotacea</taxon>
        <taxon>Aspidochirotida</taxon>
        <taxon>Stichopodidae</taxon>
        <taxon>Apostichopus</taxon>
    </lineage>
</organism>
<dbReference type="GO" id="GO:0005524">
    <property type="term" value="F:ATP binding"/>
    <property type="evidence" value="ECO:0007669"/>
    <property type="project" value="UniProtKB-UniRule"/>
</dbReference>
<dbReference type="InterPro" id="IPR036860">
    <property type="entry name" value="SH2_dom_sf"/>
</dbReference>
<comment type="caution">
    <text evidence="16">The sequence shown here is derived from an EMBL/GenBank/DDBJ whole genome shotgun (WGS) entry which is preliminary data.</text>
</comment>
<feature type="compositionally biased region" description="Basic residues" evidence="13">
    <location>
        <begin position="766"/>
        <end position="780"/>
    </location>
</feature>
<dbReference type="STRING" id="307972.A0A2G8JZ87"/>
<sequence>MSTKSRGDTDDLATLSNLEEKSLLEELKARYGKNKIYTYIGDILVAVNPYKDLDLYNKETSERYKGKRRRDNPPHLFAVADSSYQSLITGNTVSGKRNQCIVISGESGAGKTESTKLIIKQLTELCKGKSQLEQQILQVNPLLEAFGNAQTVMNDNSSRFGKYIQLKFHDAKVKGAKISEYLLEKSRVIFQNPKEENFHIFYYMFAGLTDELKEDLGLASPEKYRYLGNGPCKIKTDPKGLLSSYNELINALDLVGFLEEEQEDMFRILAGVLTIGQVEVDTNEKEEAFVRDEDVLKRVADILGLQEHKLKNMLTFATSRASGEFFTRNYSKEQAHNVRDALAKALYGRLFSWIVNKVNQLLAPEEDLSSSSITEIASSKSASTWPMNNYKTFSISTYYFGASRIPTGGCDWTRGSDHSYVEKMNHNFNKNHHYIKTKVSTSNKFSIDHYAGRGRHNPNQNKKLTVGAQFKNSLLVLMELLNQSNPHFVRCLKPNMKKEASSFDDKFVTAQLRYTGMLETTRIRKMGYAFRPKFEDFVSRYGVLTCNPKLSANQYGCKIILERSAWQTGCSGLYLISVFFSASKTKVFLKYYHQDKLEDELKALGKKVIQGQKVVRGFLARRRFARILAKYRKEKEDSHAFLLGLAKKSLQQQQKLLTIHQMDKHLPEKFLKMLESANGEVIHFDANNPPLTPPPSPPPPEPEEEKPSPPTPTAMPRSAPLLLMPEPTSKGANSVEVKETEDKQSEIYDYFNFYNEEEEEEGKEDKKKKKKKKKKKSPVLKMRRTRIKRQSEKLLADQNSGAFLVRVSESRFGYTVSLKADGRCKHFAVDQLRNKRYVVVGEERAFRSLMELVKHYRANPISPYGDKLKEPVGQEEDECDYDDLLQGLPSPSSSPRNSLVVLDGASATTTTQATNGDQNLNCWCSQLHCIPISE</sequence>
<feature type="region of interest" description="Disordered" evidence="13">
    <location>
        <begin position="758"/>
        <end position="780"/>
    </location>
</feature>
<reference evidence="16 17" key="1">
    <citation type="journal article" date="2017" name="PLoS Biol.">
        <title>The sea cucumber genome provides insights into morphological evolution and visceral regeneration.</title>
        <authorList>
            <person name="Zhang X."/>
            <person name="Sun L."/>
            <person name="Yuan J."/>
            <person name="Sun Y."/>
            <person name="Gao Y."/>
            <person name="Zhang L."/>
            <person name="Li S."/>
            <person name="Dai H."/>
            <person name="Hamel J.F."/>
            <person name="Liu C."/>
            <person name="Yu Y."/>
            <person name="Liu S."/>
            <person name="Lin W."/>
            <person name="Guo K."/>
            <person name="Jin S."/>
            <person name="Xu P."/>
            <person name="Storey K.B."/>
            <person name="Huan P."/>
            <person name="Zhang T."/>
            <person name="Zhou Y."/>
            <person name="Zhang J."/>
            <person name="Lin C."/>
            <person name="Li X."/>
            <person name="Xing L."/>
            <person name="Huo D."/>
            <person name="Sun M."/>
            <person name="Wang L."/>
            <person name="Mercier A."/>
            <person name="Li F."/>
            <person name="Yang H."/>
            <person name="Xiang J."/>
        </authorList>
    </citation>
    <scope>NUCLEOTIDE SEQUENCE [LARGE SCALE GENOMIC DNA]</scope>
    <source>
        <strain evidence="16">Shaxun</strain>
        <tissue evidence="16">Muscle</tissue>
    </source>
</reference>
<keyword evidence="17" id="KW-1185">Reference proteome</keyword>
<proteinExistence type="inferred from homology"/>
<dbReference type="GO" id="GO:0042995">
    <property type="term" value="C:cell projection"/>
    <property type="evidence" value="ECO:0007669"/>
    <property type="project" value="UniProtKB-SubCell"/>
</dbReference>
<dbReference type="Gene3D" id="3.30.505.10">
    <property type="entry name" value="SH2 domain"/>
    <property type="match status" value="1"/>
</dbReference>
<dbReference type="Pfam" id="PF00017">
    <property type="entry name" value="SH2"/>
    <property type="match status" value="1"/>
</dbReference>
<evidence type="ECO:0000256" key="9">
    <source>
        <dbReference type="ARBA" id="ARBA00023212"/>
    </source>
</evidence>
<evidence type="ECO:0000313" key="17">
    <source>
        <dbReference type="Proteomes" id="UP000230750"/>
    </source>
</evidence>
<dbReference type="InterPro" id="IPR000980">
    <property type="entry name" value="SH2"/>
</dbReference>
<evidence type="ECO:0000256" key="12">
    <source>
        <dbReference type="PROSITE-ProRule" id="PRU00782"/>
    </source>
</evidence>